<keyword evidence="3" id="KW-1185">Reference proteome</keyword>
<name>A0ABT4AYR8_9ACTN</name>
<comment type="caution">
    <text evidence="2">The sequence shown here is derived from an EMBL/GenBank/DDBJ whole genome shotgun (WGS) entry which is preliminary data.</text>
</comment>
<feature type="domain" description="Nucleoside phosphorylase" evidence="1">
    <location>
        <begin position="63"/>
        <end position="242"/>
    </location>
</feature>
<dbReference type="Proteomes" id="UP001151002">
    <property type="component" value="Unassembled WGS sequence"/>
</dbReference>
<accession>A0ABT4AYR8</accession>
<dbReference type="PANTHER" id="PTHR46832">
    <property type="entry name" value="5'-METHYLTHIOADENOSINE/S-ADENOSYLHOMOCYSTEINE NUCLEOSIDASE"/>
    <property type="match status" value="1"/>
</dbReference>
<reference evidence="2" key="1">
    <citation type="submission" date="2022-11" db="EMBL/GenBank/DDBJ databases">
        <authorList>
            <person name="Somphong A."/>
            <person name="Phongsopitanun W."/>
        </authorList>
    </citation>
    <scope>NUCLEOTIDE SEQUENCE</scope>
    <source>
        <strain evidence="2">Pm04-4</strain>
    </source>
</reference>
<dbReference type="Pfam" id="PF01048">
    <property type="entry name" value="PNP_UDP_1"/>
    <property type="match status" value="1"/>
</dbReference>
<proteinExistence type="predicted"/>
<dbReference type="EMBL" id="JAPNTZ010000005">
    <property type="protein sequence ID" value="MCY1139349.1"/>
    <property type="molecule type" value="Genomic_DNA"/>
</dbReference>
<dbReference type="Gene3D" id="3.40.50.1580">
    <property type="entry name" value="Nucleoside phosphorylase domain"/>
    <property type="match status" value="1"/>
</dbReference>
<protein>
    <recommendedName>
        <fullName evidence="1">Nucleoside phosphorylase domain-containing protein</fullName>
    </recommendedName>
</protein>
<sequence>MTHPFPRSSPPRLDRTVRAEVGVLTVLPVEMRAVVNALKRMYDYGRAPLAYEAWLPDSRGRHVRVAAVQSARPDAESAALAYQRLVEAYQPDTVVLAGIAAGVAPQVALGDVVLSDRLVTAGLPRIPAQGFAATLGYRIEEFLTAVPIVQERRNGDSFRLHRGPIGVGGAMTGDAGAEIRRWLTQVNDRVLAVESDAAGVAPAQPAVPGRGPARLAVRGIADTAYQHRNEDYRELAARHAAEVTAMLVPFLHPGR</sequence>
<dbReference type="RefSeq" id="WP_267563466.1">
    <property type="nucleotide sequence ID" value="NZ_JAPNTZ010000005.1"/>
</dbReference>
<evidence type="ECO:0000259" key="1">
    <source>
        <dbReference type="Pfam" id="PF01048"/>
    </source>
</evidence>
<dbReference type="PANTHER" id="PTHR46832:SF1">
    <property type="entry name" value="5'-METHYLTHIOADENOSINE_S-ADENOSYLHOMOCYSTEINE NUCLEOSIDASE"/>
    <property type="match status" value="1"/>
</dbReference>
<evidence type="ECO:0000313" key="2">
    <source>
        <dbReference type="EMBL" id="MCY1139349.1"/>
    </source>
</evidence>
<evidence type="ECO:0000313" key="3">
    <source>
        <dbReference type="Proteomes" id="UP001151002"/>
    </source>
</evidence>
<dbReference type="SUPFAM" id="SSF53167">
    <property type="entry name" value="Purine and uridine phosphorylases"/>
    <property type="match status" value="1"/>
</dbReference>
<dbReference type="InterPro" id="IPR035994">
    <property type="entry name" value="Nucleoside_phosphorylase_sf"/>
</dbReference>
<organism evidence="2 3">
    <name type="scientific">Paractinoplanes pyxinae</name>
    <dbReference type="NCBI Taxonomy" id="2997416"/>
    <lineage>
        <taxon>Bacteria</taxon>
        <taxon>Bacillati</taxon>
        <taxon>Actinomycetota</taxon>
        <taxon>Actinomycetes</taxon>
        <taxon>Micromonosporales</taxon>
        <taxon>Micromonosporaceae</taxon>
        <taxon>Paractinoplanes</taxon>
    </lineage>
</organism>
<gene>
    <name evidence="2" type="ORF">OWR29_15220</name>
</gene>
<dbReference type="InterPro" id="IPR000845">
    <property type="entry name" value="Nucleoside_phosphorylase_d"/>
</dbReference>